<proteinExistence type="inferred from homology"/>
<evidence type="ECO:0000256" key="1">
    <source>
        <dbReference type="ARBA" id="ARBA00001971"/>
    </source>
</evidence>
<dbReference type="CDD" id="cd11062">
    <property type="entry name" value="CYP58-like"/>
    <property type="match status" value="1"/>
</dbReference>
<dbReference type="OrthoDB" id="3945418at2759"/>
<keyword evidence="10" id="KW-0812">Transmembrane</keyword>
<keyword evidence="10" id="KW-1133">Transmembrane helix</keyword>
<organism evidence="11 12">
    <name type="scientific">Aspergillus bertholletiae</name>
    <dbReference type="NCBI Taxonomy" id="1226010"/>
    <lineage>
        <taxon>Eukaryota</taxon>
        <taxon>Fungi</taxon>
        <taxon>Dikarya</taxon>
        <taxon>Ascomycota</taxon>
        <taxon>Pezizomycotina</taxon>
        <taxon>Eurotiomycetes</taxon>
        <taxon>Eurotiomycetidae</taxon>
        <taxon>Eurotiales</taxon>
        <taxon>Aspergillaceae</taxon>
        <taxon>Aspergillus</taxon>
        <taxon>Aspergillus subgen. Circumdati</taxon>
    </lineage>
</organism>
<dbReference type="InterPro" id="IPR002401">
    <property type="entry name" value="Cyt_P450_E_grp-I"/>
</dbReference>
<dbReference type="GO" id="GO:0016705">
    <property type="term" value="F:oxidoreductase activity, acting on paired donors, with incorporation or reduction of molecular oxygen"/>
    <property type="evidence" value="ECO:0007669"/>
    <property type="project" value="InterPro"/>
</dbReference>
<feature type="binding site" description="axial binding residue" evidence="8">
    <location>
        <position position="454"/>
    </location>
    <ligand>
        <name>heme</name>
        <dbReference type="ChEBI" id="CHEBI:30413"/>
    </ligand>
    <ligandPart>
        <name>Fe</name>
        <dbReference type="ChEBI" id="CHEBI:18248"/>
    </ligandPart>
</feature>
<keyword evidence="3 8" id="KW-0349">Heme</keyword>
<evidence type="ECO:0000256" key="4">
    <source>
        <dbReference type="ARBA" id="ARBA00022723"/>
    </source>
</evidence>
<evidence type="ECO:0000313" key="12">
    <source>
        <dbReference type="Proteomes" id="UP000326198"/>
    </source>
</evidence>
<evidence type="ECO:0000256" key="2">
    <source>
        <dbReference type="ARBA" id="ARBA00010617"/>
    </source>
</evidence>
<keyword evidence="6 8" id="KW-0408">Iron</keyword>
<evidence type="ECO:0000256" key="6">
    <source>
        <dbReference type="ARBA" id="ARBA00023004"/>
    </source>
</evidence>
<dbReference type="GO" id="GO:0020037">
    <property type="term" value="F:heme binding"/>
    <property type="evidence" value="ECO:0007669"/>
    <property type="project" value="InterPro"/>
</dbReference>
<dbReference type="EMBL" id="ML736335">
    <property type="protein sequence ID" value="KAE8372926.1"/>
    <property type="molecule type" value="Genomic_DNA"/>
</dbReference>
<evidence type="ECO:0000256" key="3">
    <source>
        <dbReference type="ARBA" id="ARBA00022617"/>
    </source>
</evidence>
<dbReference type="GO" id="GO:0004497">
    <property type="term" value="F:monooxygenase activity"/>
    <property type="evidence" value="ECO:0007669"/>
    <property type="project" value="UniProtKB-KW"/>
</dbReference>
<reference evidence="11 12" key="1">
    <citation type="submission" date="2019-04" db="EMBL/GenBank/DDBJ databases">
        <title>Friends and foes A comparative genomics studyof 23 Aspergillus species from section Flavi.</title>
        <authorList>
            <consortium name="DOE Joint Genome Institute"/>
            <person name="Kjaerbolling I."/>
            <person name="Vesth T."/>
            <person name="Frisvad J.C."/>
            <person name="Nybo J.L."/>
            <person name="Theobald S."/>
            <person name="Kildgaard S."/>
            <person name="Isbrandt T."/>
            <person name="Kuo A."/>
            <person name="Sato A."/>
            <person name="Lyhne E.K."/>
            <person name="Kogle M.E."/>
            <person name="Wiebenga A."/>
            <person name="Kun R.S."/>
            <person name="Lubbers R.J."/>
            <person name="Makela M.R."/>
            <person name="Barry K."/>
            <person name="Chovatia M."/>
            <person name="Clum A."/>
            <person name="Daum C."/>
            <person name="Haridas S."/>
            <person name="He G."/>
            <person name="LaButti K."/>
            <person name="Lipzen A."/>
            <person name="Mondo S."/>
            <person name="Riley R."/>
            <person name="Salamov A."/>
            <person name="Simmons B.A."/>
            <person name="Magnuson J.K."/>
            <person name="Henrissat B."/>
            <person name="Mortensen U.H."/>
            <person name="Larsen T.O."/>
            <person name="Devries R.P."/>
            <person name="Grigoriev I.V."/>
            <person name="Machida M."/>
            <person name="Baker S.E."/>
            <person name="Andersen M.R."/>
        </authorList>
    </citation>
    <scope>NUCLEOTIDE SEQUENCE [LARGE SCALE GENOMIC DNA]</scope>
    <source>
        <strain evidence="11 12">IBT 29228</strain>
    </source>
</reference>
<dbReference type="InterPro" id="IPR050121">
    <property type="entry name" value="Cytochrome_P450_monoxygenase"/>
</dbReference>
<keyword evidence="12" id="KW-1185">Reference proteome</keyword>
<dbReference type="SUPFAM" id="SSF48264">
    <property type="entry name" value="Cytochrome P450"/>
    <property type="match status" value="1"/>
</dbReference>
<dbReference type="InterPro" id="IPR001128">
    <property type="entry name" value="Cyt_P450"/>
</dbReference>
<dbReference type="PRINTS" id="PR00463">
    <property type="entry name" value="EP450I"/>
</dbReference>
<keyword evidence="4 8" id="KW-0479">Metal-binding</keyword>
<dbReference type="PRINTS" id="PR00385">
    <property type="entry name" value="P450"/>
</dbReference>
<keyword evidence="10" id="KW-0472">Membrane</keyword>
<dbReference type="Pfam" id="PF00067">
    <property type="entry name" value="p450"/>
    <property type="match status" value="1"/>
</dbReference>
<name>A0A5N7AUE0_9EURO</name>
<dbReference type="PROSITE" id="PS00086">
    <property type="entry name" value="CYTOCHROME_P450"/>
    <property type="match status" value="1"/>
</dbReference>
<keyword evidence="5 9" id="KW-0560">Oxidoreductase</keyword>
<sequence>MLDTLFLLARYGGGFYLLYIATLAAYRSWFHPLRHIPGPALAKATYLYEWYYDLYLSGQYTFRLKALHKRYDPVIRINPDEVHINDPDYFEEVFNQTNGRAQKPIQVAEAFGPFPATIGTQSHELHRIRRSALNSFFSKKSVNDLVPEMRRPISILCERLDQASNNGESVDMKYIYAAVTLDIINDYCFARAPEIVTQPDFGRKGFDDVDSFMESLPNIHVPWLMRFTYSLPDWANKLLAPAMSGTLDFRRDLSRQVEAIRRGQDKSHETVTHRTVFHELLESKLPPNELKHNRLRDEAFSLVTAASGTTASCLRGTAYHIAANPHIWERLHNELKSAIPDPSNPPSLAELEKLPYLSAVVQEGLRLCDPVTHRISRQFPDKTLNCNGYVIPPGTTVGMTAFLTHRNETIYPEPRAFRPERWLENSSSSTSSSSHHQKKLDRYLVPFNRGTRSCLGINLAKAELFLILAAVFREFDFDVSQVVRERDVDSCRDYILGAPAAESPGILVWPRRC</sequence>
<feature type="transmembrane region" description="Helical" evidence="10">
    <location>
        <begin position="6"/>
        <end position="26"/>
    </location>
</feature>
<keyword evidence="7 9" id="KW-0503">Monooxygenase</keyword>
<protein>
    <submittedName>
        <fullName evidence="11">Putative benzoate 4-monooxygenase cytochrome P450</fullName>
    </submittedName>
</protein>
<dbReference type="Proteomes" id="UP000326198">
    <property type="component" value="Unassembled WGS sequence"/>
</dbReference>
<gene>
    <name evidence="11" type="ORF">BDV26DRAFT_297424</name>
</gene>
<dbReference type="AlphaFoldDB" id="A0A5N7AUE0"/>
<accession>A0A5N7AUE0</accession>
<comment type="similarity">
    <text evidence="2 9">Belongs to the cytochrome P450 family.</text>
</comment>
<evidence type="ECO:0000256" key="10">
    <source>
        <dbReference type="SAM" id="Phobius"/>
    </source>
</evidence>
<dbReference type="GO" id="GO:0005506">
    <property type="term" value="F:iron ion binding"/>
    <property type="evidence" value="ECO:0007669"/>
    <property type="project" value="InterPro"/>
</dbReference>
<evidence type="ECO:0000313" key="11">
    <source>
        <dbReference type="EMBL" id="KAE8372926.1"/>
    </source>
</evidence>
<dbReference type="Gene3D" id="1.10.630.10">
    <property type="entry name" value="Cytochrome P450"/>
    <property type="match status" value="1"/>
</dbReference>
<evidence type="ECO:0000256" key="9">
    <source>
        <dbReference type="RuleBase" id="RU000461"/>
    </source>
</evidence>
<evidence type="ECO:0000256" key="7">
    <source>
        <dbReference type="ARBA" id="ARBA00023033"/>
    </source>
</evidence>
<dbReference type="PANTHER" id="PTHR24305:SF157">
    <property type="entry name" value="N-ACETYLTRYPTOPHAN 6-HYDROXYLASE IVOC-RELATED"/>
    <property type="match status" value="1"/>
</dbReference>
<dbReference type="InterPro" id="IPR017972">
    <property type="entry name" value="Cyt_P450_CS"/>
</dbReference>
<comment type="cofactor">
    <cofactor evidence="1 8">
        <name>heme</name>
        <dbReference type="ChEBI" id="CHEBI:30413"/>
    </cofactor>
</comment>
<dbReference type="PANTHER" id="PTHR24305">
    <property type="entry name" value="CYTOCHROME P450"/>
    <property type="match status" value="1"/>
</dbReference>
<dbReference type="InterPro" id="IPR036396">
    <property type="entry name" value="Cyt_P450_sf"/>
</dbReference>
<evidence type="ECO:0000256" key="5">
    <source>
        <dbReference type="ARBA" id="ARBA00023002"/>
    </source>
</evidence>
<evidence type="ECO:0000256" key="8">
    <source>
        <dbReference type="PIRSR" id="PIRSR602401-1"/>
    </source>
</evidence>